<reference evidence="2 3" key="1">
    <citation type="submission" date="2018-10" db="EMBL/GenBank/DDBJ databases">
        <title>Fifty Aureobasidium pullulans genomes reveal a recombining polyextremotolerant generalist.</title>
        <authorList>
            <person name="Gostincar C."/>
            <person name="Turk M."/>
            <person name="Zajc J."/>
            <person name="Gunde-Cimerman N."/>
        </authorList>
    </citation>
    <scope>NUCLEOTIDE SEQUENCE [LARGE SCALE GENOMIC DNA]</scope>
    <source>
        <strain evidence="2 3">EXF-3863</strain>
    </source>
</reference>
<feature type="region of interest" description="Disordered" evidence="1">
    <location>
        <begin position="194"/>
        <end position="219"/>
    </location>
</feature>
<feature type="compositionally biased region" description="Acidic residues" evidence="1">
    <location>
        <begin position="94"/>
        <end position="105"/>
    </location>
</feature>
<proteinExistence type="predicted"/>
<feature type="compositionally biased region" description="Polar residues" evidence="1">
    <location>
        <begin position="1"/>
        <end position="11"/>
    </location>
</feature>
<feature type="compositionally biased region" description="Low complexity" evidence="1">
    <location>
        <begin position="249"/>
        <end position="260"/>
    </location>
</feature>
<protein>
    <submittedName>
        <fullName evidence="2">Uncharacterized protein</fullName>
    </submittedName>
</protein>
<organism evidence="2 3">
    <name type="scientific">Aureobasidium pullulans</name>
    <name type="common">Black yeast</name>
    <name type="synonym">Pullularia pullulans</name>
    <dbReference type="NCBI Taxonomy" id="5580"/>
    <lineage>
        <taxon>Eukaryota</taxon>
        <taxon>Fungi</taxon>
        <taxon>Dikarya</taxon>
        <taxon>Ascomycota</taxon>
        <taxon>Pezizomycotina</taxon>
        <taxon>Dothideomycetes</taxon>
        <taxon>Dothideomycetidae</taxon>
        <taxon>Dothideales</taxon>
        <taxon>Saccotheciaceae</taxon>
        <taxon>Aureobasidium</taxon>
    </lineage>
</organism>
<accession>A0A4S9T8N2</accession>
<dbReference type="AlphaFoldDB" id="A0A4S9T8N2"/>
<feature type="compositionally biased region" description="Low complexity" evidence="1">
    <location>
        <begin position="207"/>
        <end position="218"/>
    </location>
</feature>
<evidence type="ECO:0000313" key="3">
    <source>
        <dbReference type="Proteomes" id="UP000308005"/>
    </source>
</evidence>
<feature type="region of interest" description="Disordered" evidence="1">
    <location>
        <begin position="1"/>
        <end position="159"/>
    </location>
</feature>
<feature type="region of interest" description="Disordered" evidence="1">
    <location>
        <begin position="231"/>
        <end position="260"/>
    </location>
</feature>
<dbReference type="Proteomes" id="UP000308005">
    <property type="component" value="Unassembled WGS sequence"/>
</dbReference>
<dbReference type="EMBL" id="QZBM01000181">
    <property type="protein sequence ID" value="THZ20598.1"/>
    <property type="molecule type" value="Genomic_DNA"/>
</dbReference>
<feature type="compositionally biased region" description="Polar residues" evidence="1">
    <location>
        <begin position="168"/>
        <end position="185"/>
    </location>
</feature>
<feature type="compositionally biased region" description="Low complexity" evidence="1">
    <location>
        <begin position="108"/>
        <end position="123"/>
    </location>
</feature>
<feature type="region of interest" description="Disordered" evidence="1">
    <location>
        <begin position="166"/>
        <end position="185"/>
    </location>
</feature>
<evidence type="ECO:0000256" key="1">
    <source>
        <dbReference type="SAM" id="MobiDB-lite"/>
    </source>
</evidence>
<feature type="compositionally biased region" description="Low complexity" evidence="1">
    <location>
        <begin position="31"/>
        <end position="52"/>
    </location>
</feature>
<name>A0A4S9T8N2_AURPU</name>
<feature type="compositionally biased region" description="Polar residues" evidence="1">
    <location>
        <begin position="131"/>
        <end position="147"/>
    </location>
</feature>
<sequence>MADNTHPMSTRRSLKTDRASIINPTAVTSHKAITNTPATTTATPTATANSTPKTPPISKPSTRKSKAVARNTVKPTTRSSAGGKAAVKQPPSDEAPDVEMQDEEILPSTASTTSTSKAASTTKIPIPEKIPNSSPEVKMQDSTTSPPITSPFFKPKSAMKKPAIKQCSPASTPNAHMQNVESSPISRPKAILKPKASKRRTVSFGGATSEAATQTESADVPVVQRVHDVYPNLPAGVPRDGDGVRESTLPKTKPNPTKPTSHYFSHINGTLALHQQAKKWPPTLMRGVNAKWRAEVKMMTNEFSNTVARAKDARKCTGGDECGDHCPLFGAEGHGDWKMG</sequence>
<gene>
    <name evidence="2" type="ORF">D6C91_04688</name>
</gene>
<comment type="caution">
    <text evidence="2">The sequence shown here is derived from an EMBL/GenBank/DDBJ whole genome shotgun (WGS) entry which is preliminary data.</text>
</comment>
<evidence type="ECO:0000313" key="2">
    <source>
        <dbReference type="EMBL" id="THZ20598.1"/>
    </source>
</evidence>